<evidence type="ECO:0000256" key="1">
    <source>
        <dbReference type="SAM" id="MobiDB-lite"/>
    </source>
</evidence>
<gene>
    <name evidence="2" type="ORF">CVT25_011118</name>
</gene>
<dbReference type="AlphaFoldDB" id="A0A409WGQ3"/>
<dbReference type="OrthoDB" id="3071730at2759"/>
<feature type="region of interest" description="Disordered" evidence="1">
    <location>
        <begin position="406"/>
        <end position="471"/>
    </location>
</feature>
<protein>
    <submittedName>
        <fullName evidence="2">Uncharacterized protein</fullName>
    </submittedName>
</protein>
<organism evidence="2 3">
    <name type="scientific">Psilocybe cyanescens</name>
    <dbReference type="NCBI Taxonomy" id="93625"/>
    <lineage>
        <taxon>Eukaryota</taxon>
        <taxon>Fungi</taxon>
        <taxon>Dikarya</taxon>
        <taxon>Basidiomycota</taxon>
        <taxon>Agaricomycotina</taxon>
        <taxon>Agaricomycetes</taxon>
        <taxon>Agaricomycetidae</taxon>
        <taxon>Agaricales</taxon>
        <taxon>Agaricineae</taxon>
        <taxon>Strophariaceae</taxon>
        <taxon>Psilocybe</taxon>
    </lineage>
</organism>
<evidence type="ECO:0000313" key="2">
    <source>
        <dbReference type="EMBL" id="PPQ77683.1"/>
    </source>
</evidence>
<feature type="region of interest" description="Disordered" evidence="1">
    <location>
        <begin position="52"/>
        <end position="75"/>
    </location>
</feature>
<accession>A0A409WGQ3</accession>
<proteinExistence type="predicted"/>
<feature type="region of interest" description="Disordered" evidence="1">
    <location>
        <begin position="1"/>
        <end position="29"/>
    </location>
</feature>
<name>A0A409WGQ3_PSICY</name>
<evidence type="ECO:0000313" key="3">
    <source>
        <dbReference type="Proteomes" id="UP000283269"/>
    </source>
</evidence>
<keyword evidence="3" id="KW-1185">Reference proteome</keyword>
<dbReference type="Proteomes" id="UP000283269">
    <property type="component" value="Unassembled WGS sequence"/>
</dbReference>
<dbReference type="EMBL" id="NHYD01003434">
    <property type="protein sequence ID" value="PPQ77683.1"/>
    <property type="molecule type" value="Genomic_DNA"/>
</dbReference>
<feature type="compositionally biased region" description="Polar residues" evidence="1">
    <location>
        <begin position="449"/>
        <end position="467"/>
    </location>
</feature>
<reference evidence="2 3" key="1">
    <citation type="journal article" date="2018" name="Evol. Lett.">
        <title>Horizontal gene cluster transfer increased hallucinogenic mushroom diversity.</title>
        <authorList>
            <person name="Reynolds H.T."/>
            <person name="Vijayakumar V."/>
            <person name="Gluck-Thaler E."/>
            <person name="Korotkin H.B."/>
            <person name="Matheny P.B."/>
            <person name="Slot J.C."/>
        </authorList>
    </citation>
    <scope>NUCLEOTIDE SEQUENCE [LARGE SCALE GENOMIC DNA]</scope>
    <source>
        <strain evidence="2 3">2631</strain>
    </source>
</reference>
<sequence length="1090" mass="118560">MGNVNELQEREANSIDDVDSSSFERDSSSDSIAISEQKLFSFTDCLAIENNAESTRDQSMPPLQYTSTSIDSPKSEIDDDAELAINNTCDDSLPLSESAIPVSFEIEDLSPLPSDNSDVFHTPNISQSDIEEHEATNQLDSPLCLVQACPEQEHIEQCQQQTDAEPNRCRVSPAPVEIVDRFLKNENFDCRTRSENAPDIICQPILQNPNLEDESLQIVAAVENNYLPLAKNAESELEGPESKGHKSGSLLTTGLLIFLPETQNTIAATTEDLSCELPAEVLVGGSPVVAKSHPRQHDPPSCGFAEPPELVPHLAGELSSMTSSEALIEMSEGNDMSLSVQVLTERPSSEIQEPALIITETPLLLSTTVSTPFTAPHNMSLKVQEYASTMPFEPLTGALIMPAPTPKIPSPLGHTADRPNWALAPDSPPKPKVASPRKRRKRAPRRGKQANNDSGTGNHNSMPSSSKAEGVVASKIIPKSRTSTNTASFHEYSSHGKVPHLSIARSSTFNDSKDVQNIPSIVDHANDISQLPKNNTSATFAAPQTEFMAQIREGLLIDAPALPVPVFKQTDAALDQLHLENIDQHEKKASASPAMIKDQAGNLCCPDSLKHNLLKGSKGSGAVNPAIKEFAANISKDLLSSASNDFNQASDDIHLFRPSILASIDKLDPSAPYWPPSGSGTSTLPTITEINPLQGDKEKAIKINSYQASPKRAIRHDVKDVSTPKTTARLHTETRRIDPQRHAESLVPNFVFSLPEEPRSSRLHKGLSWPVIKEDLRYSPNVRPLLLRGSAVVSSALPSSLTTGSTLPSFTTEKELHIPHPPSDGTSDAFMAATYSQHMAFHESLAADGEIPTARVNLPTKRSNSMAKDQVHEENRLGHRIPFQSGIPVLTKKHMPKDFASRPGQGPFLLPHIVCRSVDTQDDRVSPAVTTVGSSSQNTCYKSGFTQITRSTSHPYARHSGMGAAVRTRSAFAVHQNTSSNPEHCSTRSLEPIHVEHIYGTHISTSAPIYLFPTGTSQSQVSMHHNTGYRTRHEHRQGSLQPGNVMSIGQLQNAGYTAGLVHETSILRAPLRRQLRDSFHRSPDGPNNSN</sequence>
<comment type="caution">
    <text evidence="2">The sequence shown here is derived from an EMBL/GenBank/DDBJ whole genome shotgun (WGS) entry which is preliminary data.</text>
</comment>
<feature type="compositionally biased region" description="Basic residues" evidence="1">
    <location>
        <begin position="435"/>
        <end position="448"/>
    </location>
</feature>
<dbReference type="InParanoid" id="A0A409WGQ3"/>